<comment type="similarity">
    <text evidence="2 8">Belongs to the peptidase M16 family.</text>
</comment>
<keyword evidence="13" id="KW-1185">Reference proteome</keyword>
<dbReference type="GO" id="GO:0046872">
    <property type="term" value="F:metal ion binding"/>
    <property type="evidence" value="ECO:0007669"/>
    <property type="project" value="UniProtKB-KW"/>
</dbReference>
<dbReference type="InterPro" id="IPR011765">
    <property type="entry name" value="Pept_M16_N"/>
</dbReference>
<evidence type="ECO:0000259" key="10">
    <source>
        <dbReference type="Pfam" id="PF00675"/>
    </source>
</evidence>
<dbReference type="Pfam" id="PF00675">
    <property type="entry name" value="Peptidase_M16"/>
    <property type="match status" value="1"/>
</dbReference>
<keyword evidence="9" id="KW-0732">Signal</keyword>
<evidence type="ECO:0000313" key="13">
    <source>
        <dbReference type="Proteomes" id="UP000249725"/>
    </source>
</evidence>
<dbReference type="GO" id="GO:0006508">
    <property type="term" value="P:proteolysis"/>
    <property type="evidence" value="ECO:0007669"/>
    <property type="project" value="UniProtKB-KW"/>
</dbReference>
<sequence>MLRTLRAGHALAAVIALVPGLASTPASAIPYPAKIVGEAPWRLAPGEWPQSKSDIKADPDTRFGALPNGMRYAVRRQAVPAHQAALRLWFDVGSLQETDQQQGLAHFLEHMAFNGSKGVKENDMVKMLERLGLSFGGDTNASTNYGQTIYTLDLPQTDAQTVDTSLMLLREAAGNLTLDQGAVDRERGIVLSEERARDTPAYRVYKERLAFLLKGQRMPTRHPIGQVEVLKTAPASQLADFYQRFYRPERAVLIVVGDFDAADMEAKIRKLFGDWTAEGPAGVDPDLGQVAPRKSEAKLVVEPGAAPSLQIAWIAPPDLAPDTRAQRRRDIVEMLGFAVLNRRLAVIARSPEPPFISAGASRGDVSNSAEVTTVAVNTEPGRWREGLAAIEKEQRRAAQYGVRQDELEREITEIRAMLKASVAGAATRRPSELAGQILGSLDDQQVVTNPAQNLAFFEDVVKDLTAAEVSAGLKSAFTGSGPLLFMASPTPIEGGEAALLAELAASQKVAVTPPVAQAQLTWPYESFGPPGKVVESRKVEDLGATFIRFANGVRLTVKPTTFRDDEVMVRVNIGDGLLDLPRDRPNPTWASGAFLEGGLKKITKDDMDRVLASKLYGAGFSVGEEAFVLSGGTRTGDLATQLQVLAAYAAEPGWRAEAFQRLKANSRTIHDQLESTDSGVLSRDLAQLLHAGDPRWAFPSREQLAQAKLEDLQGQIAPNLAEGPLEVVIVGDVTVEQATQAVASTFGALPPRPLQSQVGAEARKVAFPKPTAEPIQLTHKGRADQSIGYVAWPTADFWSDPKRARQTAILGEVMRLRLVEQLREAEGATYSPNIGYTHSLVWTGYGYMAASVEVPPEKLQPFFEAVSKIAADLRTNPISADELARAKNPRVEAIQRARVTNQYWLGELSFVQADPRRLDNTRTLIPEIQAVTVADVQRAAQAFLKDEAAFKLVVRPDPKGVETKQAATAPAVAAAAAAR</sequence>
<reference evidence="13" key="1">
    <citation type="submission" date="2018-05" db="EMBL/GenBank/DDBJ databases">
        <authorList>
            <person name="Li X."/>
        </authorList>
    </citation>
    <scope>NUCLEOTIDE SEQUENCE [LARGE SCALE GENOMIC DNA]</scope>
    <source>
        <strain evidence="13">YIM 73061</strain>
    </source>
</reference>
<comment type="cofactor">
    <cofactor evidence="1">
        <name>Zn(2+)</name>
        <dbReference type="ChEBI" id="CHEBI:29105"/>
    </cofactor>
</comment>
<dbReference type="AlphaFoldDB" id="A0A328AN44"/>
<evidence type="ECO:0000256" key="9">
    <source>
        <dbReference type="SAM" id="SignalP"/>
    </source>
</evidence>
<comment type="caution">
    <text evidence="12">The sequence shown here is derived from an EMBL/GenBank/DDBJ whole genome shotgun (WGS) entry which is preliminary data.</text>
</comment>
<evidence type="ECO:0000256" key="3">
    <source>
        <dbReference type="ARBA" id="ARBA00022670"/>
    </source>
</evidence>
<feature type="signal peptide" evidence="9">
    <location>
        <begin position="1"/>
        <end position="28"/>
    </location>
</feature>
<proteinExistence type="inferred from homology"/>
<dbReference type="PANTHER" id="PTHR43690">
    <property type="entry name" value="NARDILYSIN"/>
    <property type="match status" value="1"/>
</dbReference>
<name>A0A328AN44_9CAUL</name>
<dbReference type="EMBL" id="QFYR01000001">
    <property type="protein sequence ID" value="RAK56413.1"/>
    <property type="molecule type" value="Genomic_DNA"/>
</dbReference>
<dbReference type="Pfam" id="PF05193">
    <property type="entry name" value="Peptidase_M16_C"/>
    <property type="match status" value="2"/>
</dbReference>
<dbReference type="InterPro" id="IPR050626">
    <property type="entry name" value="Peptidase_M16"/>
</dbReference>
<keyword evidence="3" id="KW-0645">Protease</keyword>
<dbReference type="Gene3D" id="3.30.830.10">
    <property type="entry name" value="Metalloenzyme, LuxS/M16 peptidase-like"/>
    <property type="match status" value="4"/>
</dbReference>
<feature type="domain" description="Peptidase M16 C-terminal" evidence="11">
    <location>
        <begin position="236"/>
        <end position="412"/>
    </location>
</feature>
<keyword evidence="7" id="KW-0482">Metalloprotease</keyword>
<evidence type="ECO:0000313" key="12">
    <source>
        <dbReference type="EMBL" id="RAK56413.1"/>
    </source>
</evidence>
<dbReference type="InterPro" id="IPR007863">
    <property type="entry name" value="Peptidase_M16_C"/>
</dbReference>
<evidence type="ECO:0000256" key="4">
    <source>
        <dbReference type="ARBA" id="ARBA00022723"/>
    </source>
</evidence>
<evidence type="ECO:0000256" key="8">
    <source>
        <dbReference type="RuleBase" id="RU004447"/>
    </source>
</evidence>
<keyword evidence="5" id="KW-0378">Hydrolase</keyword>
<evidence type="ECO:0000256" key="2">
    <source>
        <dbReference type="ARBA" id="ARBA00007261"/>
    </source>
</evidence>
<feature type="domain" description="Peptidase M16 N-terminal" evidence="10">
    <location>
        <begin position="77"/>
        <end position="198"/>
    </location>
</feature>
<evidence type="ECO:0000256" key="7">
    <source>
        <dbReference type="ARBA" id="ARBA00023049"/>
    </source>
</evidence>
<dbReference type="OrthoDB" id="9811314at2"/>
<dbReference type="InterPro" id="IPR001431">
    <property type="entry name" value="Pept_M16_Zn_BS"/>
</dbReference>
<accession>A0A328AN44</accession>
<evidence type="ECO:0000259" key="11">
    <source>
        <dbReference type="Pfam" id="PF05193"/>
    </source>
</evidence>
<keyword evidence="4" id="KW-0479">Metal-binding</keyword>
<dbReference type="Proteomes" id="UP000249725">
    <property type="component" value="Unassembled WGS sequence"/>
</dbReference>
<evidence type="ECO:0000256" key="1">
    <source>
        <dbReference type="ARBA" id="ARBA00001947"/>
    </source>
</evidence>
<evidence type="ECO:0000256" key="5">
    <source>
        <dbReference type="ARBA" id="ARBA00022801"/>
    </source>
</evidence>
<dbReference type="InterPro" id="IPR011249">
    <property type="entry name" value="Metalloenz_LuxS/M16"/>
</dbReference>
<feature type="domain" description="Peptidase M16 C-terminal" evidence="11">
    <location>
        <begin position="725"/>
        <end position="888"/>
    </location>
</feature>
<keyword evidence="6" id="KW-0862">Zinc</keyword>
<organism evidence="12 13">
    <name type="scientific">Phenylobacterium deserti</name>
    <dbReference type="NCBI Taxonomy" id="1914756"/>
    <lineage>
        <taxon>Bacteria</taxon>
        <taxon>Pseudomonadati</taxon>
        <taxon>Pseudomonadota</taxon>
        <taxon>Alphaproteobacteria</taxon>
        <taxon>Caulobacterales</taxon>
        <taxon>Caulobacteraceae</taxon>
        <taxon>Phenylobacterium</taxon>
    </lineage>
</organism>
<evidence type="ECO:0000256" key="6">
    <source>
        <dbReference type="ARBA" id="ARBA00022833"/>
    </source>
</evidence>
<feature type="chain" id="PRO_5016411976" evidence="9">
    <location>
        <begin position="29"/>
        <end position="979"/>
    </location>
</feature>
<dbReference type="GO" id="GO:0004222">
    <property type="term" value="F:metalloendopeptidase activity"/>
    <property type="evidence" value="ECO:0007669"/>
    <property type="project" value="InterPro"/>
</dbReference>
<gene>
    <name evidence="12" type="ORF">DJ018_00020</name>
</gene>
<dbReference type="SUPFAM" id="SSF63411">
    <property type="entry name" value="LuxS/MPP-like metallohydrolase"/>
    <property type="match status" value="4"/>
</dbReference>
<dbReference type="PROSITE" id="PS00143">
    <property type="entry name" value="INSULINASE"/>
    <property type="match status" value="1"/>
</dbReference>
<protein>
    <submittedName>
        <fullName evidence="12">Insulinase family protein</fullName>
    </submittedName>
</protein>
<dbReference type="PANTHER" id="PTHR43690:SF17">
    <property type="entry name" value="PROTEIN YHJJ"/>
    <property type="match status" value="1"/>
</dbReference>
<dbReference type="RefSeq" id="WP_111512764.1">
    <property type="nucleotide sequence ID" value="NZ_QFYR01000001.1"/>
</dbReference>